<name>A0ABW2QMH2_9BURK</name>
<sequence length="52" mass="5926">MKGNYIYSLEGPIPDRYLRPIRCQGAADNAEEMVLQEQEQAQEQMQELALVG</sequence>
<dbReference type="EMBL" id="JBHTCA010000013">
    <property type="protein sequence ID" value="MFC7410232.1"/>
    <property type="molecule type" value="Genomic_DNA"/>
</dbReference>
<reference evidence="2" key="1">
    <citation type="journal article" date="2019" name="Int. J. Syst. Evol. Microbiol.">
        <title>The Global Catalogue of Microorganisms (GCM) 10K type strain sequencing project: providing services to taxonomists for standard genome sequencing and annotation.</title>
        <authorList>
            <consortium name="The Broad Institute Genomics Platform"/>
            <consortium name="The Broad Institute Genome Sequencing Center for Infectious Disease"/>
            <person name="Wu L."/>
            <person name="Ma J."/>
        </authorList>
    </citation>
    <scope>NUCLEOTIDE SEQUENCE [LARGE SCALE GENOMIC DNA]</scope>
    <source>
        <strain evidence="2">CGMCC 1.12371</strain>
    </source>
</reference>
<proteinExistence type="predicted"/>
<dbReference type="RefSeq" id="WP_382224997.1">
    <property type="nucleotide sequence ID" value="NZ_JBHTCA010000013.1"/>
</dbReference>
<keyword evidence="2" id="KW-1185">Reference proteome</keyword>
<protein>
    <submittedName>
        <fullName evidence="1">Uncharacterized protein</fullName>
    </submittedName>
</protein>
<evidence type="ECO:0000313" key="2">
    <source>
        <dbReference type="Proteomes" id="UP001596501"/>
    </source>
</evidence>
<accession>A0ABW2QMH2</accession>
<evidence type="ECO:0000313" key="1">
    <source>
        <dbReference type="EMBL" id="MFC7410232.1"/>
    </source>
</evidence>
<organism evidence="1 2">
    <name type="scientific">Hydrogenophaga atypica</name>
    <dbReference type="NCBI Taxonomy" id="249409"/>
    <lineage>
        <taxon>Bacteria</taxon>
        <taxon>Pseudomonadati</taxon>
        <taxon>Pseudomonadota</taxon>
        <taxon>Betaproteobacteria</taxon>
        <taxon>Burkholderiales</taxon>
        <taxon>Comamonadaceae</taxon>
        <taxon>Hydrogenophaga</taxon>
    </lineage>
</organism>
<comment type="caution">
    <text evidence="1">The sequence shown here is derived from an EMBL/GenBank/DDBJ whole genome shotgun (WGS) entry which is preliminary data.</text>
</comment>
<gene>
    <name evidence="1" type="ORF">ACFQPB_15295</name>
</gene>
<dbReference type="Proteomes" id="UP001596501">
    <property type="component" value="Unassembled WGS sequence"/>
</dbReference>